<reference evidence="2" key="1">
    <citation type="submission" date="2017-03" db="EMBL/GenBank/DDBJ databases">
        <title>Phytopthora megakarya and P. palmivora, two closely related causual agents of cacao black pod achieved similar genome size and gene model numbers by different mechanisms.</title>
        <authorList>
            <person name="Ali S."/>
            <person name="Shao J."/>
            <person name="Larry D.J."/>
            <person name="Kronmiller B."/>
            <person name="Shen D."/>
            <person name="Strem M.D."/>
            <person name="Melnick R.L."/>
            <person name="Guiltinan M.J."/>
            <person name="Tyler B.M."/>
            <person name="Meinhardt L.W."/>
            <person name="Bailey B.A."/>
        </authorList>
    </citation>
    <scope>NUCLEOTIDE SEQUENCE [LARGE SCALE GENOMIC DNA]</scope>
    <source>
        <strain evidence="2">zdho120</strain>
    </source>
</reference>
<feature type="non-terminal residue" evidence="1">
    <location>
        <position position="1"/>
    </location>
</feature>
<keyword evidence="2" id="KW-1185">Reference proteome</keyword>
<name>A0A225VLT9_9STRA</name>
<comment type="caution">
    <text evidence="1">The sequence shown here is derived from an EMBL/GenBank/DDBJ whole genome shotgun (WGS) entry which is preliminary data.</text>
</comment>
<dbReference type="EMBL" id="NBNE01003923">
    <property type="protein sequence ID" value="OWZ06531.1"/>
    <property type="molecule type" value="Genomic_DNA"/>
</dbReference>
<proteinExistence type="predicted"/>
<evidence type="ECO:0000313" key="1">
    <source>
        <dbReference type="EMBL" id="OWZ06531.1"/>
    </source>
</evidence>
<gene>
    <name evidence="1" type="ORF">PHMEG_00021200</name>
</gene>
<evidence type="ECO:0000313" key="2">
    <source>
        <dbReference type="Proteomes" id="UP000198211"/>
    </source>
</evidence>
<dbReference type="Proteomes" id="UP000198211">
    <property type="component" value="Unassembled WGS sequence"/>
</dbReference>
<dbReference type="AlphaFoldDB" id="A0A225VLT9"/>
<dbReference type="SUPFAM" id="SSF56672">
    <property type="entry name" value="DNA/RNA polymerases"/>
    <property type="match status" value="1"/>
</dbReference>
<organism evidence="1 2">
    <name type="scientific">Phytophthora megakarya</name>
    <dbReference type="NCBI Taxonomy" id="4795"/>
    <lineage>
        <taxon>Eukaryota</taxon>
        <taxon>Sar</taxon>
        <taxon>Stramenopiles</taxon>
        <taxon>Oomycota</taxon>
        <taxon>Peronosporomycetes</taxon>
        <taxon>Peronosporales</taxon>
        <taxon>Peronosporaceae</taxon>
        <taxon>Phytophthora</taxon>
    </lineage>
</organism>
<dbReference type="InterPro" id="IPR043502">
    <property type="entry name" value="DNA/RNA_pol_sf"/>
</dbReference>
<sequence>LYAIALKNDIGHIELCKDSQTYVQQLNICLKDGTNVWREEKAVAIPISGVKAFTRSLPAVHMCDDDSNRGEHYGQFDLIKGFCPLRLDDLRQELMSYAINSKIYSPHGAPPCCCDAVVHFQQRMDHCFEPRFSKYRIIWIDDLLPFNDGIDT</sequence>
<accession>A0A225VLT9</accession>
<protein>
    <submittedName>
        <fullName evidence="1">Retrovirusrelated Pol Polyprotein from transposon 297</fullName>
    </submittedName>
</protein>